<dbReference type="Proteomes" id="UP001484535">
    <property type="component" value="Unassembled WGS sequence"/>
</dbReference>
<dbReference type="EMBL" id="JBDLBR010000003">
    <property type="protein sequence ID" value="MEN7537722.1"/>
    <property type="molecule type" value="Genomic_DNA"/>
</dbReference>
<dbReference type="Pfam" id="PF01288">
    <property type="entry name" value="HPPK"/>
    <property type="match status" value="1"/>
</dbReference>
<sequence>MSRHLYLVALGSNQRHHRFGAPRQVVERAIARIDDKIGKVVVRSRLIETAPVGPSQRRYVNGALVLACAMKPAKLLRKLQKIERKFGRVRRGQRWRARPLDLDIVLWSGGIFARPDLAIPHPLFRERDFVLGPAAEIAGDWRDPVTGLTLRQLHGRLTRRRPLPR</sequence>
<dbReference type="InterPro" id="IPR000550">
    <property type="entry name" value="Hppk"/>
</dbReference>
<keyword evidence="15" id="KW-1185">Reference proteome</keyword>
<comment type="pathway">
    <text evidence="1">Cofactor biosynthesis; tetrahydrofolate biosynthesis; 2-amino-4-hydroxy-6-hydroxymethyl-7,8-dihydropteridine diphosphate from 7,8-dihydroneopterin triphosphate: step 4/4.</text>
</comment>
<evidence type="ECO:0000256" key="6">
    <source>
        <dbReference type="ARBA" id="ARBA00022741"/>
    </source>
</evidence>
<comment type="similarity">
    <text evidence="2">Belongs to the HPPK family.</text>
</comment>
<evidence type="ECO:0000256" key="8">
    <source>
        <dbReference type="ARBA" id="ARBA00022840"/>
    </source>
</evidence>
<dbReference type="PANTHER" id="PTHR43071">
    <property type="entry name" value="2-AMINO-4-HYDROXY-6-HYDROXYMETHYLDIHYDROPTERIDINE PYROPHOSPHOKINASE"/>
    <property type="match status" value="1"/>
</dbReference>
<evidence type="ECO:0000256" key="5">
    <source>
        <dbReference type="ARBA" id="ARBA00022679"/>
    </source>
</evidence>
<evidence type="ECO:0000256" key="3">
    <source>
        <dbReference type="ARBA" id="ARBA00013253"/>
    </source>
</evidence>
<protein>
    <recommendedName>
        <fullName evidence="4">2-amino-4-hydroxy-6-hydroxymethyldihydropteridine pyrophosphokinase</fullName>
        <ecNumber evidence="3">2.7.6.3</ecNumber>
    </recommendedName>
    <alternativeName>
        <fullName evidence="11">6-hydroxymethyl-7,8-dihydropterin pyrophosphokinase</fullName>
    </alternativeName>
    <alternativeName>
        <fullName evidence="12">7,8-dihydro-6-hydroxymethylpterin-pyrophosphokinase</fullName>
    </alternativeName>
</protein>
<evidence type="ECO:0000256" key="9">
    <source>
        <dbReference type="ARBA" id="ARBA00022909"/>
    </source>
</evidence>
<evidence type="ECO:0000256" key="4">
    <source>
        <dbReference type="ARBA" id="ARBA00016218"/>
    </source>
</evidence>
<evidence type="ECO:0000256" key="11">
    <source>
        <dbReference type="ARBA" id="ARBA00029766"/>
    </source>
</evidence>
<keyword evidence="6" id="KW-0547">Nucleotide-binding</keyword>
<proteinExistence type="inferred from homology"/>
<comment type="caution">
    <text evidence="14">The sequence shown here is derived from an EMBL/GenBank/DDBJ whole genome shotgun (WGS) entry which is preliminary data.</text>
</comment>
<keyword evidence="9" id="KW-0289">Folate biosynthesis</keyword>
<evidence type="ECO:0000256" key="2">
    <source>
        <dbReference type="ARBA" id="ARBA00005810"/>
    </source>
</evidence>
<gene>
    <name evidence="14" type="primary">folK</name>
    <name evidence="14" type="ORF">ABDJ38_11105</name>
</gene>
<dbReference type="Gene3D" id="3.30.70.560">
    <property type="entry name" value="7,8-Dihydro-6-hydroxymethylpterin-pyrophosphokinase HPPK"/>
    <property type="match status" value="1"/>
</dbReference>
<dbReference type="InterPro" id="IPR035907">
    <property type="entry name" value="Hppk_sf"/>
</dbReference>
<evidence type="ECO:0000313" key="15">
    <source>
        <dbReference type="Proteomes" id="UP001484535"/>
    </source>
</evidence>
<keyword evidence="7" id="KW-0418">Kinase</keyword>
<dbReference type="GO" id="GO:0003848">
    <property type="term" value="F:2-amino-4-hydroxy-6-hydroxymethyldihydropteridine diphosphokinase activity"/>
    <property type="evidence" value="ECO:0007669"/>
    <property type="project" value="UniProtKB-EC"/>
</dbReference>
<dbReference type="PANTHER" id="PTHR43071:SF1">
    <property type="entry name" value="2-AMINO-4-HYDROXY-6-HYDROXYMETHYLDIHYDROPTERIDINE PYROPHOSPHOKINASE"/>
    <property type="match status" value="1"/>
</dbReference>
<feature type="domain" description="7,8-dihydro-6-hydroxymethylpterin-pyrophosphokinase" evidence="13">
    <location>
        <begin position="8"/>
        <end position="138"/>
    </location>
</feature>
<evidence type="ECO:0000259" key="13">
    <source>
        <dbReference type="Pfam" id="PF01288"/>
    </source>
</evidence>
<keyword evidence="8" id="KW-0067">ATP-binding</keyword>
<keyword evidence="5 14" id="KW-0808">Transferase</keyword>
<evidence type="ECO:0000313" key="14">
    <source>
        <dbReference type="EMBL" id="MEN7537722.1"/>
    </source>
</evidence>
<evidence type="ECO:0000256" key="1">
    <source>
        <dbReference type="ARBA" id="ARBA00005051"/>
    </source>
</evidence>
<organism evidence="14 15">
    <name type="scientific">Aurantiacibacter flavus</name>
    <dbReference type="NCBI Taxonomy" id="3145232"/>
    <lineage>
        <taxon>Bacteria</taxon>
        <taxon>Pseudomonadati</taxon>
        <taxon>Pseudomonadota</taxon>
        <taxon>Alphaproteobacteria</taxon>
        <taxon>Sphingomonadales</taxon>
        <taxon>Erythrobacteraceae</taxon>
        <taxon>Aurantiacibacter</taxon>
    </lineage>
</organism>
<dbReference type="EC" id="2.7.6.3" evidence="3"/>
<evidence type="ECO:0000256" key="7">
    <source>
        <dbReference type="ARBA" id="ARBA00022777"/>
    </source>
</evidence>
<comment type="function">
    <text evidence="10">Catalyzes the transfer of pyrophosphate from adenosine triphosphate (ATP) to 6-hydroxymethyl-7,8-dihydropterin, an enzymatic step in folate biosynthesis pathway.</text>
</comment>
<dbReference type="NCBIfam" id="TIGR01498">
    <property type="entry name" value="folK"/>
    <property type="match status" value="1"/>
</dbReference>
<name>A0ABV0CYE7_9SPHN</name>
<dbReference type="RefSeq" id="WP_346785162.1">
    <property type="nucleotide sequence ID" value="NZ_JBDLBR010000003.1"/>
</dbReference>
<dbReference type="CDD" id="cd00483">
    <property type="entry name" value="HPPK"/>
    <property type="match status" value="1"/>
</dbReference>
<accession>A0ABV0CYE7</accession>
<evidence type="ECO:0000256" key="10">
    <source>
        <dbReference type="ARBA" id="ARBA00029409"/>
    </source>
</evidence>
<reference evidence="14 15" key="1">
    <citation type="submission" date="2024-05" db="EMBL/GenBank/DDBJ databases">
        <authorList>
            <person name="Park S."/>
        </authorList>
    </citation>
    <scope>NUCLEOTIDE SEQUENCE [LARGE SCALE GENOMIC DNA]</scope>
    <source>
        <strain evidence="14 15">DGU5</strain>
    </source>
</reference>
<dbReference type="SUPFAM" id="SSF55083">
    <property type="entry name" value="6-hydroxymethyl-7,8-dihydropterin pyrophosphokinase, HPPK"/>
    <property type="match status" value="1"/>
</dbReference>
<evidence type="ECO:0000256" key="12">
    <source>
        <dbReference type="ARBA" id="ARBA00033413"/>
    </source>
</evidence>